<feature type="transmembrane region" description="Helical" evidence="8">
    <location>
        <begin position="122"/>
        <end position="143"/>
    </location>
</feature>
<keyword evidence="6" id="KW-0675">Receptor</keyword>
<proteinExistence type="evidence at transcript level"/>
<keyword evidence="3 8" id="KW-1133">Transmembrane helix</keyword>
<evidence type="ECO:0000256" key="5">
    <source>
        <dbReference type="ARBA" id="ARBA00023136"/>
    </source>
</evidence>
<dbReference type="GO" id="GO:0016020">
    <property type="term" value="C:membrane"/>
    <property type="evidence" value="ECO:0007669"/>
    <property type="project" value="UniProtKB-SubCell"/>
</dbReference>
<dbReference type="OrthoDB" id="5965750at2759"/>
<comment type="subcellular location">
    <subcellularLocation>
        <location evidence="1">Membrane</location>
        <topology evidence="1">Multi-pass membrane protein</topology>
    </subcellularLocation>
</comment>
<evidence type="ECO:0000256" key="6">
    <source>
        <dbReference type="ARBA" id="ARBA00023170"/>
    </source>
</evidence>
<keyword evidence="5 8" id="KW-0472">Membrane</keyword>
<keyword evidence="2 8" id="KW-0812">Transmembrane</keyword>
<evidence type="ECO:0000256" key="1">
    <source>
        <dbReference type="ARBA" id="ARBA00004141"/>
    </source>
</evidence>
<feature type="domain" description="G-protein coupled receptors family 1 profile" evidence="9">
    <location>
        <begin position="22"/>
        <end position="278"/>
    </location>
</feature>
<feature type="transmembrane region" description="Helical" evidence="8">
    <location>
        <begin position="227"/>
        <end position="255"/>
    </location>
</feature>
<dbReference type="PRINTS" id="PR00237">
    <property type="entry name" value="GPCRRHODOPSN"/>
</dbReference>
<dbReference type="InterPro" id="IPR017452">
    <property type="entry name" value="GPCR_Rhodpsn_7TM"/>
</dbReference>
<keyword evidence="4" id="KW-0297">G-protein coupled receptor</keyword>
<feature type="transmembrane region" description="Helical" evidence="8">
    <location>
        <begin position="172"/>
        <end position="197"/>
    </location>
</feature>
<dbReference type="Pfam" id="PF00001">
    <property type="entry name" value="7tm_1"/>
    <property type="match status" value="1"/>
</dbReference>
<dbReference type="InterPro" id="IPR050125">
    <property type="entry name" value="GPCR_opsins"/>
</dbReference>
<evidence type="ECO:0000256" key="2">
    <source>
        <dbReference type="ARBA" id="ARBA00022692"/>
    </source>
</evidence>
<dbReference type="SUPFAM" id="SSF81321">
    <property type="entry name" value="Family A G protein-coupled receptor-like"/>
    <property type="match status" value="1"/>
</dbReference>
<name>A0A857GWT3_HYDVU</name>
<dbReference type="EMBL" id="MN822257">
    <property type="protein sequence ID" value="QHF16577.1"/>
    <property type="molecule type" value="mRNA"/>
</dbReference>
<evidence type="ECO:0000256" key="3">
    <source>
        <dbReference type="ARBA" id="ARBA00022989"/>
    </source>
</evidence>
<accession>A0A857GWT3</accession>
<feature type="transmembrane region" description="Helical" evidence="8">
    <location>
        <begin position="261"/>
        <end position="281"/>
    </location>
</feature>
<gene>
    <name evidence="10" type="primary">OpD3</name>
</gene>
<dbReference type="PANTHER" id="PTHR24240">
    <property type="entry name" value="OPSIN"/>
    <property type="match status" value="1"/>
</dbReference>
<feature type="transmembrane region" description="Helical" evidence="8">
    <location>
        <begin position="80"/>
        <end position="101"/>
    </location>
</feature>
<dbReference type="InterPro" id="IPR000276">
    <property type="entry name" value="GPCR_Rhodpsn"/>
</dbReference>
<dbReference type="GO" id="GO:0004930">
    <property type="term" value="F:G protein-coupled receptor activity"/>
    <property type="evidence" value="ECO:0007669"/>
    <property type="project" value="UniProtKB-KW"/>
</dbReference>
<reference evidence="10" key="1">
    <citation type="journal article" date="2019" name="BMC Genomics">
        <title>Molecular evolution and expression of opsin genes in Hydra vulgaris.</title>
        <authorList>
            <person name="Macias-Munoz A."/>
            <person name="Murad R."/>
            <person name="Mortazavi A."/>
        </authorList>
    </citation>
    <scope>NUCLEOTIDE SEQUENCE</scope>
</reference>
<sequence>MLNNKRASAVLLSTIFIVSMILNTIACYIIVYKVKRKKLTHWVVISISIANLLETIIGLLPEIVMSDKPLLKKTPLCVTGSYAVFGLAITSITHLLVLSLIRTAAIKYPIFWRHFYLKISSTVWCKATLIIFCYSYGFSWATFPVLGWSKYEIDLNKKHCSLDWKLTQSNSLSYILTILIFCSIFPGLVITCASYICKKAITLQKTSYIRNKNSRPMYTLKKEHLKVCFLSALLFFVTWTPYTVVGVLTLFRIIIPTELVTIASLFSKLSTISNVLINCFINKPFRKHLLNLRLVRLVINK</sequence>
<dbReference type="Gene3D" id="1.20.1070.10">
    <property type="entry name" value="Rhodopsin 7-helix transmembrane proteins"/>
    <property type="match status" value="1"/>
</dbReference>
<evidence type="ECO:0000256" key="4">
    <source>
        <dbReference type="ARBA" id="ARBA00023040"/>
    </source>
</evidence>
<evidence type="ECO:0000259" key="9">
    <source>
        <dbReference type="PROSITE" id="PS50262"/>
    </source>
</evidence>
<dbReference type="AlphaFoldDB" id="A0A857GWT3"/>
<evidence type="ECO:0000313" key="10">
    <source>
        <dbReference type="EMBL" id="QHF16577.1"/>
    </source>
</evidence>
<evidence type="ECO:0000256" key="7">
    <source>
        <dbReference type="ARBA" id="ARBA00023224"/>
    </source>
</evidence>
<evidence type="ECO:0000256" key="8">
    <source>
        <dbReference type="SAM" id="Phobius"/>
    </source>
</evidence>
<dbReference type="PROSITE" id="PS50262">
    <property type="entry name" value="G_PROTEIN_RECEP_F1_2"/>
    <property type="match status" value="1"/>
</dbReference>
<feature type="transmembrane region" description="Helical" evidence="8">
    <location>
        <begin position="39"/>
        <end position="60"/>
    </location>
</feature>
<feature type="transmembrane region" description="Helical" evidence="8">
    <location>
        <begin position="6"/>
        <end position="32"/>
    </location>
</feature>
<protein>
    <submittedName>
        <fullName evidence="10">Opsin</fullName>
    </submittedName>
</protein>
<keyword evidence="7" id="KW-0807">Transducer</keyword>
<organism evidence="10">
    <name type="scientific">Hydra vulgaris</name>
    <name type="common">Hydra</name>
    <name type="synonym">Hydra attenuata</name>
    <dbReference type="NCBI Taxonomy" id="6087"/>
    <lineage>
        <taxon>Eukaryota</taxon>
        <taxon>Metazoa</taxon>
        <taxon>Cnidaria</taxon>
        <taxon>Hydrozoa</taxon>
        <taxon>Hydroidolina</taxon>
        <taxon>Anthoathecata</taxon>
        <taxon>Aplanulata</taxon>
        <taxon>Hydridae</taxon>
        <taxon>Hydra</taxon>
    </lineage>
</organism>